<dbReference type="Pfam" id="PF04326">
    <property type="entry name" value="SLFN_AlbA_2"/>
    <property type="match status" value="1"/>
</dbReference>
<dbReference type="InterPro" id="IPR007421">
    <property type="entry name" value="Schlafen_AlbA_2_dom"/>
</dbReference>
<dbReference type="Gene3D" id="3.30.950.30">
    <property type="entry name" value="Schlafen, AAA domain"/>
    <property type="match status" value="1"/>
</dbReference>
<sequence length="619" mass="68760">MDIAALIQQLNTTDENSRLEAKQGSGIDKSFMESVCAFANEPNLGGGIILLGLVRDENNLFPSYQPVGVPDPDKLGQEIATKCATMFNVPVRPQINSAVFRGKVVIGVSVPEASASEKPVFFPNLGLPRGAYRRIGPTDHHCTEDDMAVFFGERRAESFDKTVISGAVLEDIDADSVAAYRRAREKVNASAEELQWNDEELLASLSATVLVGGERFPTITGLLLFGTRQAIRRLLPMTRVDYIRVPGKEWVENPDERFSHVVDMRGPLLQLVQRVQDTIIDDLPRGFVLREGEVQAETPRLSTRVLREAIVNAVMHRSYKKHSPVQVIRYNNRLEIINPGYSLKAEEQLGEPGSENRNPHLAAVFHETNTAETKGSGIRTMRRLMQEAGFAPPTFESDRRGDRFVTRLLLQHFLSPSDLQWLSLFASYNLNEAQKNVLIYLRETGAVDNAGYRQLSGVDTLTASRDLRAMRTSGLLEMKGQGAATYYMPGASFINEQLPTEMHELSIQAGKLPIQGGQLPIQGRELPIQVQNLMLELGEELKAKVNRIGRRAKSTIIQEVILDLCRVRPYTAGELAILFHRSREALQATHLASMVVAGKLAYTKADNPTHPHQAYTATS</sequence>
<dbReference type="Gene3D" id="1.10.10.10">
    <property type="entry name" value="Winged helix-like DNA-binding domain superfamily/Winged helix DNA-binding domain"/>
    <property type="match status" value="1"/>
</dbReference>
<keyword evidence="2" id="KW-0347">Helicase</keyword>
<dbReference type="EC" id="3.6.4.12" evidence="2"/>
<dbReference type="Pfam" id="PF13749">
    <property type="entry name" value="HATPase_c_4"/>
    <property type="match status" value="1"/>
</dbReference>
<dbReference type="EMBL" id="JAAVTK010000001">
    <property type="protein sequence ID" value="NKI87733.1"/>
    <property type="molecule type" value="Genomic_DNA"/>
</dbReference>
<name>A0ABX1HBX4_9BACT</name>
<comment type="caution">
    <text evidence="2">The sequence shown here is derived from an EMBL/GenBank/DDBJ whole genome shotgun (WGS) entry which is preliminary data.</text>
</comment>
<organism evidence="2 3">
    <name type="scientific">Hymenobacter artigasi</name>
    <dbReference type="NCBI Taxonomy" id="2719616"/>
    <lineage>
        <taxon>Bacteria</taxon>
        <taxon>Pseudomonadati</taxon>
        <taxon>Bacteroidota</taxon>
        <taxon>Cytophagia</taxon>
        <taxon>Cytophagales</taxon>
        <taxon>Hymenobacteraceae</taxon>
        <taxon>Hymenobacter</taxon>
    </lineage>
</organism>
<dbReference type="InterPro" id="IPR038475">
    <property type="entry name" value="RecG_C_sf"/>
</dbReference>
<keyword evidence="3" id="KW-1185">Reference proteome</keyword>
<dbReference type="Proteomes" id="UP000717634">
    <property type="component" value="Unassembled WGS sequence"/>
</dbReference>
<dbReference type="GO" id="GO:0016787">
    <property type="term" value="F:hydrolase activity"/>
    <property type="evidence" value="ECO:0007669"/>
    <property type="project" value="UniProtKB-KW"/>
</dbReference>
<accession>A0ABX1HBX4</accession>
<dbReference type="RefSeq" id="WP_168671383.1">
    <property type="nucleotide sequence ID" value="NZ_JAAVTK010000001.1"/>
</dbReference>
<keyword evidence="2" id="KW-0067">ATP-binding</keyword>
<reference evidence="2 3" key="1">
    <citation type="submission" date="2020-03" db="EMBL/GenBank/DDBJ databases">
        <title>Genomic Encyclopedia of Type Strains, Phase IV (KMG-V): Genome sequencing to study the core and pangenomes of soil and plant-associated prokaryotes.</title>
        <authorList>
            <person name="Whitman W."/>
        </authorList>
    </citation>
    <scope>NUCLEOTIDE SEQUENCE [LARGE SCALE GENOMIC DNA]</scope>
    <source>
        <strain evidence="2 3">1B</strain>
    </source>
</reference>
<gene>
    <name evidence="2" type="ORF">HBN54_000312</name>
</gene>
<dbReference type="PANTHER" id="PTHR30595">
    <property type="entry name" value="GLPR-RELATED TRANSCRIPTIONAL REPRESSOR"/>
    <property type="match status" value="1"/>
</dbReference>
<dbReference type="GO" id="GO:0003678">
    <property type="term" value="F:DNA helicase activity"/>
    <property type="evidence" value="ECO:0007669"/>
    <property type="project" value="UniProtKB-EC"/>
</dbReference>
<evidence type="ECO:0000259" key="1">
    <source>
        <dbReference type="Pfam" id="PF04326"/>
    </source>
</evidence>
<keyword evidence="2" id="KW-0378">Hydrolase</keyword>
<evidence type="ECO:0000313" key="2">
    <source>
        <dbReference type="EMBL" id="NKI87733.1"/>
    </source>
</evidence>
<dbReference type="Gene3D" id="3.30.565.60">
    <property type="match status" value="1"/>
</dbReference>
<dbReference type="InterPro" id="IPR036388">
    <property type="entry name" value="WH-like_DNA-bd_sf"/>
</dbReference>
<feature type="domain" description="Schlafen AlbA-2" evidence="1">
    <location>
        <begin position="15"/>
        <end position="142"/>
    </location>
</feature>
<protein>
    <submittedName>
        <fullName evidence="2">ATP-dependent DNA helicase RecG</fullName>
        <ecNumber evidence="2">3.6.4.12</ecNumber>
    </submittedName>
</protein>
<dbReference type="PANTHER" id="PTHR30595:SF6">
    <property type="entry name" value="SCHLAFEN ALBA-2 DOMAIN-CONTAINING PROTEIN"/>
    <property type="match status" value="1"/>
</dbReference>
<keyword evidence="2" id="KW-0547">Nucleotide-binding</keyword>
<dbReference type="InterPro" id="IPR038461">
    <property type="entry name" value="Schlafen_AlbA_2_dom_sf"/>
</dbReference>
<evidence type="ECO:0000313" key="3">
    <source>
        <dbReference type="Proteomes" id="UP000717634"/>
    </source>
</evidence>
<proteinExistence type="predicted"/>